<feature type="repeat" description="WD" evidence="6">
    <location>
        <begin position="548"/>
        <end position="580"/>
    </location>
</feature>
<feature type="repeat" description="WD" evidence="6">
    <location>
        <begin position="399"/>
        <end position="433"/>
    </location>
</feature>
<dbReference type="SUPFAM" id="SSF50978">
    <property type="entry name" value="WD40 repeat-like"/>
    <property type="match status" value="1"/>
</dbReference>
<feature type="domain" description="Transcriptional repressor Tup1 N-terminal" evidence="9">
    <location>
        <begin position="33"/>
        <end position="106"/>
    </location>
</feature>
<feature type="repeat" description="WD" evidence="6">
    <location>
        <begin position="434"/>
        <end position="468"/>
    </location>
</feature>
<dbReference type="InterPro" id="IPR020472">
    <property type="entry name" value="WD40_PAC1"/>
</dbReference>
<keyword evidence="1" id="KW-0678">Repressor</keyword>
<feature type="repeat" description="WD" evidence="6">
    <location>
        <begin position="302"/>
        <end position="328"/>
    </location>
</feature>
<dbReference type="InterPro" id="IPR036322">
    <property type="entry name" value="WD40_repeat_dom_sf"/>
</dbReference>
<dbReference type="SMART" id="SM00320">
    <property type="entry name" value="WD40"/>
    <property type="match status" value="7"/>
</dbReference>
<name>A0A0C2SBQ6_AMAMK</name>
<dbReference type="PRINTS" id="PR00320">
    <property type="entry name" value="GPROTEINBRPT"/>
</dbReference>
<keyword evidence="7" id="KW-0175">Coiled coil</keyword>
<organism evidence="10 11">
    <name type="scientific">Amanita muscaria (strain Koide BX008)</name>
    <dbReference type="NCBI Taxonomy" id="946122"/>
    <lineage>
        <taxon>Eukaryota</taxon>
        <taxon>Fungi</taxon>
        <taxon>Dikarya</taxon>
        <taxon>Basidiomycota</taxon>
        <taxon>Agaricomycotina</taxon>
        <taxon>Agaricomycetes</taxon>
        <taxon>Agaricomycetidae</taxon>
        <taxon>Agaricales</taxon>
        <taxon>Pluteineae</taxon>
        <taxon>Amanitaceae</taxon>
        <taxon>Amanita</taxon>
    </lineage>
</organism>
<dbReference type="Gene3D" id="2.130.10.10">
    <property type="entry name" value="YVTN repeat-like/Quinoprotein amine dehydrogenase"/>
    <property type="match status" value="1"/>
</dbReference>
<dbReference type="EMBL" id="KN818301">
    <property type="protein sequence ID" value="KIL60290.1"/>
    <property type="molecule type" value="Genomic_DNA"/>
</dbReference>
<proteinExistence type="predicted"/>
<evidence type="ECO:0000256" key="2">
    <source>
        <dbReference type="ARBA" id="ARBA00022574"/>
    </source>
</evidence>
<keyword evidence="2 6" id="KW-0853">WD repeat</keyword>
<keyword evidence="4" id="KW-0805">Transcription regulation</keyword>
<keyword evidence="5" id="KW-0804">Transcription</keyword>
<dbReference type="PANTHER" id="PTHR19848">
    <property type="entry name" value="WD40 REPEAT PROTEIN"/>
    <property type="match status" value="1"/>
</dbReference>
<protein>
    <recommendedName>
        <fullName evidence="9">Transcriptional repressor Tup1 N-terminal domain-containing protein</fullName>
    </recommendedName>
</protein>
<evidence type="ECO:0000256" key="8">
    <source>
        <dbReference type="SAM" id="MobiDB-lite"/>
    </source>
</evidence>
<accession>A0A0C2SBQ6</accession>
<dbReference type="PROSITE" id="PS00678">
    <property type="entry name" value="WD_REPEATS_1"/>
    <property type="match status" value="4"/>
</dbReference>
<keyword evidence="11" id="KW-1185">Reference proteome</keyword>
<evidence type="ECO:0000256" key="5">
    <source>
        <dbReference type="ARBA" id="ARBA00023163"/>
    </source>
</evidence>
<dbReference type="InterPro" id="IPR015943">
    <property type="entry name" value="WD40/YVTN_repeat-like_dom_sf"/>
</dbReference>
<feature type="region of interest" description="Disordered" evidence="8">
    <location>
        <begin position="168"/>
        <end position="197"/>
    </location>
</feature>
<evidence type="ECO:0000313" key="11">
    <source>
        <dbReference type="Proteomes" id="UP000054549"/>
    </source>
</evidence>
<gene>
    <name evidence="10" type="ORF">M378DRAFT_130771</name>
</gene>
<evidence type="ECO:0000256" key="1">
    <source>
        <dbReference type="ARBA" id="ARBA00022491"/>
    </source>
</evidence>
<dbReference type="Pfam" id="PF00400">
    <property type="entry name" value="WD40"/>
    <property type="match status" value="7"/>
</dbReference>
<dbReference type="Proteomes" id="UP000054549">
    <property type="component" value="Unassembled WGS sequence"/>
</dbReference>
<evidence type="ECO:0000256" key="6">
    <source>
        <dbReference type="PROSITE-ProRule" id="PRU00221"/>
    </source>
</evidence>
<dbReference type="PANTHER" id="PTHR19848:SF8">
    <property type="entry name" value="F-BOX AND WD REPEAT DOMAIN CONTAINING 7"/>
    <property type="match status" value="1"/>
</dbReference>
<evidence type="ECO:0000259" key="9">
    <source>
        <dbReference type="Pfam" id="PF08581"/>
    </source>
</evidence>
<feature type="repeat" description="WD" evidence="6">
    <location>
        <begin position="506"/>
        <end position="547"/>
    </location>
</feature>
<dbReference type="PROSITE" id="PS50294">
    <property type="entry name" value="WD_REPEATS_REGION"/>
    <property type="match status" value="6"/>
</dbReference>
<feature type="repeat" description="WD" evidence="6">
    <location>
        <begin position="337"/>
        <end position="370"/>
    </location>
</feature>
<dbReference type="HOGENOM" id="CLU_000288_57_23_1"/>
<keyword evidence="3" id="KW-0677">Repeat</keyword>
<dbReference type="AlphaFoldDB" id="A0A0C2SBQ6"/>
<dbReference type="PROSITE" id="PS50082">
    <property type="entry name" value="WD_REPEATS_2"/>
    <property type="match status" value="6"/>
</dbReference>
<evidence type="ECO:0000256" key="3">
    <source>
        <dbReference type="ARBA" id="ARBA00022737"/>
    </source>
</evidence>
<feature type="coiled-coil region" evidence="7">
    <location>
        <begin position="38"/>
        <end position="111"/>
    </location>
</feature>
<evidence type="ECO:0000256" key="7">
    <source>
        <dbReference type="SAM" id="Coils"/>
    </source>
</evidence>
<evidence type="ECO:0000256" key="4">
    <source>
        <dbReference type="ARBA" id="ARBA00023015"/>
    </source>
</evidence>
<evidence type="ECO:0000313" key="10">
    <source>
        <dbReference type="EMBL" id="KIL60290.1"/>
    </source>
</evidence>
<dbReference type="FunCoup" id="A0A0C2SBQ6">
    <property type="interactions" value="143"/>
</dbReference>
<dbReference type="InterPro" id="IPR013890">
    <property type="entry name" value="Tscrpt_rep_Tup1_N"/>
</dbReference>
<dbReference type="InterPro" id="IPR019775">
    <property type="entry name" value="WD40_repeat_CS"/>
</dbReference>
<dbReference type="STRING" id="946122.A0A0C2SBQ6"/>
<sequence length="580" mass="63930">MTTTQIYSHRSLLHTTSDRPHQMTTVIHTSHTRFQESLDLVRQEVHTTTAELEKLRTQRDDYESKVSAQVQELTLMRRALYELESQHVKLRQQYEEEIGRLRSQVSHSRAAMPGSGKCSPVDMLLAVKSTSDSRDNERDHVHLERERGAPQLSRVIDPEREFDRLTDIRNPKRQRSRANLDESLTPILSSPATSLGMPGMPMGVSPKMQTPSAEYIVPRSLQTPGNDWSVMYNPKAPRLLDVTLLHTLAHGSVVCCVQFSPDGKHVATGSNRSARIYDIKTGQQKCCLIDDTVSGTSADLYIRSVRFSPDGKYLATGAEDRKIRLWDIAKKRICKIFEGHQQEIYSLDFSRDGKLIASGSGDRTARIWDLGGKPPKVFTITDGGAAATASNGVNGNSGVTSVAISHDSRFVAAGSLDAIVRVWDIESGQLLARLQGHTDSVYSVAFSADGRGVISGSLDKCLKYWDISAIIQKLKMQGSNTSSPIVVMQDGPPLERPMSVPSAMNFVGHKDYVLTVAVSVDGNWVVSGSKDRCVHFWDAQNGYLQLSLQGHKNSVISLDLNPTSGLLVTGSGDCQARICK</sequence>
<reference evidence="10 11" key="1">
    <citation type="submission" date="2014-04" db="EMBL/GenBank/DDBJ databases">
        <title>Evolutionary Origins and Diversification of the Mycorrhizal Mutualists.</title>
        <authorList>
            <consortium name="DOE Joint Genome Institute"/>
            <consortium name="Mycorrhizal Genomics Consortium"/>
            <person name="Kohler A."/>
            <person name="Kuo A."/>
            <person name="Nagy L.G."/>
            <person name="Floudas D."/>
            <person name="Copeland A."/>
            <person name="Barry K.W."/>
            <person name="Cichocki N."/>
            <person name="Veneault-Fourrey C."/>
            <person name="LaButti K."/>
            <person name="Lindquist E.A."/>
            <person name="Lipzen A."/>
            <person name="Lundell T."/>
            <person name="Morin E."/>
            <person name="Murat C."/>
            <person name="Riley R."/>
            <person name="Ohm R."/>
            <person name="Sun H."/>
            <person name="Tunlid A."/>
            <person name="Henrissat B."/>
            <person name="Grigoriev I.V."/>
            <person name="Hibbett D.S."/>
            <person name="Martin F."/>
        </authorList>
    </citation>
    <scope>NUCLEOTIDE SEQUENCE [LARGE SCALE GENOMIC DNA]</scope>
    <source>
        <strain evidence="10 11">Koide BX008</strain>
    </source>
</reference>
<dbReference type="InParanoid" id="A0A0C2SBQ6"/>
<dbReference type="OrthoDB" id="17410at2759"/>
<dbReference type="Pfam" id="PF08581">
    <property type="entry name" value="Tup_N"/>
    <property type="match status" value="1"/>
</dbReference>
<dbReference type="InterPro" id="IPR001680">
    <property type="entry name" value="WD40_rpt"/>
</dbReference>
<dbReference type="CDD" id="cd00200">
    <property type="entry name" value="WD40"/>
    <property type="match status" value="1"/>
</dbReference>
<dbReference type="Gene3D" id="1.20.5.340">
    <property type="match status" value="1"/>
</dbReference>